<keyword evidence="12 17" id="KW-0496">Mitochondrion</keyword>
<dbReference type="InterPro" id="IPR050269">
    <property type="entry name" value="ComplexI_Subunit6"/>
</dbReference>
<evidence type="ECO:0000256" key="12">
    <source>
        <dbReference type="ARBA" id="ARBA00023128"/>
    </source>
</evidence>
<organism evidence="17">
    <name type="scientific">Longitarsus candidulus</name>
    <dbReference type="NCBI Taxonomy" id="1425520"/>
    <lineage>
        <taxon>Eukaryota</taxon>
        <taxon>Metazoa</taxon>
        <taxon>Ecdysozoa</taxon>
        <taxon>Arthropoda</taxon>
        <taxon>Hexapoda</taxon>
        <taxon>Insecta</taxon>
        <taxon>Pterygota</taxon>
        <taxon>Neoptera</taxon>
        <taxon>Endopterygota</taxon>
        <taxon>Coleoptera</taxon>
        <taxon>Polyphaga</taxon>
        <taxon>Cucujiformia</taxon>
        <taxon>Chrysomeloidea</taxon>
        <taxon>Chrysomelidae</taxon>
        <taxon>Galerucinae</taxon>
        <taxon>Alticini</taxon>
        <taxon>Longitarsus</taxon>
    </lineage>
</organism>
<keyword evidence="5" id="KW-0813">Transport</keyword>
<name>A0A1P8NMW9_9CUCU</name>
<evidence type="ECO:0000256" key="6">
    <source>
        <dbReference type="ARBA" id="ARBA00022660"/>
    </source>
</evidence>
<comment type="similarity">
    <text evidence="2">Belongs to the complex I subunit 6 family.</text>
</comment>
<dbReference type="PANTHER" id="PTHR11435:SF1">
    <property type="entry name" value="NADH-UBIQUINONE OXIDOREDUCTASE CHAIN 6"/>
    <property type="match status" value="1"/>
</dbReference>
<evidence type="ECO:0000256" key="14">
    <source>
        <dbReference type="ARBA" id="ARBA00031019"/>
    </source>
</evidence>
<keyword evidence="13 16" id="KW-0472">Membrane</keyword>
<reference evidence="17" key="2">
    <citation type="submission" date="2016-10" db="EMBL/GenBank/DDBJ databases">
        <authorList>
            <person name="Gomez-Rodriguez C."/>
            <person name="Crampton-Platt A."/>
            <person name="Timmermans M.J.T.N."/>
            <person name="Baselga A."/>
            <person name="Vogler A.P."/>
        </authorList>
    </citation>
    <scope>NUCLEOTIDE SEQUENCE</scope>
</reference>
<evidence type="ECO:0000256" key="1">
    <source>
        <dbReference type="ARBA" id="ARBA00004225"/>
    </source>
</evidence>
<dbReference type="EMBL" id="KX943430">
    <property type="protein sequence ID" value="APX39937.1"/>
    <property type="molecule type" value="Genomic_DNA"/>
</dbReference>
<reference evidence="17" key="1">
    <citation type="journal article" date="2015" name="Methods Ecol Evol">
        <title>Validating the power of mitochondrial metagenomics for community ecology and phylogenetics of complex assemblages.</title>
        <authorList>
            <person name="Gomez-Rodriguez C."/>
            <person name="Crampton-Platt A."/>
            <person name="Timmermans M.J.T.N."/>
            <person name="Baselga A."/>
            <person name="Vogler A.P."/>
        </authorList>
    </citation>
    <scope>NUCLEOTIDE SEQUENCE</scope>
</reference>
<dbReference type="GO" id="GO:0031966">
    <property type="term" value="C:mitochondrial membrane"/>
    <property type="evidence" value="ECO:0007669"/>
    <property type="project" value="UniProtKB-SubCell"/>
</dbReference>
<accession>A0A1P8NMW9</accession>
<dbReference type="AlphaFoldDB" id="A0A1P8NMW9"/>
<protein>
    <recommendedName>
        <fullName evidence="4">NADH-ubiquinone oxidoreductase chain 6</fullName>
        <ecNumber evidence="3">7.1.1.2</ecNumber>
    </recommendedName>
    <alternativeName>
        <fullName evidence="14">NADH dehydrogenase subunit 6</fullName>
    </alternativeName>
</protein>
<evidence type="ECO:0000256" key="3">
    <source>
        <dbReference type="ARBA" id="ARBA00012944"/>
    </source>
</evidence>
<feature type="transmembrane region" description="Helical" evidence="16">
    <location>
        <begin position="133"/>
        <end position="154"/>
    </location>
</feature>
<evidence type="ECO:0000256" key="4">
    <source>
        <dbReference type="ARBA" id="ARBA00021095"/>
    </source>
</evidence>
<keyword evidence="9" id="KW-0249">Electron transport</keyword>
<keyword evidence="11" id="KW-0520">NAD</keyword>
<evidence type="ECO:0000256" key="13">
    <source>
        <dbReference type="ARBA" id="ARBA00023136"/>
    </source>
</evidence>
<dbReference type="GO" id="GO:0008137">
    <property type="term" value="F:NADH dehydrogenase (ubiquinone) activity"/>
    <property type="evidence" value="ECO:0007669"/>
    <property type="project" value="UniProtKB-EC"/>
</dbReference>
<keyword evidence="8" id="KW-1278">Translocase</keyword>
<dbReference type="PANTHER" id="PTHR11435">
    <property type="entry name" value="NADH UBIQUINONE OXIDOREDUCTASE SUBUNIT ND6"/>
    <property type="match status" value="1"/>
</dbReference>
<proteinExistence type="inferred from homology"/>
<gene>
    <name evidence="17" type="primary">nad6</name>
</gene>
<evidence type="ECO:0000256" key="11">
    <source>
        <dbReference type="ARBA" id="ARBA00023027"/>
    </source>
</evidence>
<comment type="catalytic activity">
    <reaction evidence="15">
        <text>a ubiquinone + NADH + 5 H(+)(in) = a ubiquinol + NAD(+) + 4 H(+)(out)</text>
        <dbReference type="Rhea" id="RHEA:29091"/>
        <dbReference type="Rhea" id="RHEA-COMP:9565"/>
        <dbReference type="Rhea" id="RHEA-COMP:9566"/>
        <dbReference type="ChEBI" id="CHEBI:15378"/>
        <dbReference type="ChEBI" id="CHEBI:16389"/>
        <dbReference type="ChEBI" id="CHEBI:17976"/>
        <dbReference type="ChEBI" id="CHEBI:57540"/>
        <dbReference type="ChEBI" id="CHEBI:57945"/>
        <dbReference type="EC" id="7.1.1.2"/>
    </reaction>
</comment>
<evidence type="ECO:0000256" key="15">
    <source>
        <dbReference type="ARBA" id="ARBA00049551"/>
    </source>
</evidence>
<comment type="subcellular location">
    <subcellularLocation>
        <location evidence="1">Mitochondrion membrane</location>
        <topology evidence="1">Multi-pass membrane protein</topology>
    </subcellularLocation>
</comment>
<feature type="transmembrane region" description="Helical" evidence="16">
    <location>
        <begin position="45"/>
        <end position="68"/>
    </location>
</feature>
<evidence type="ECO:0000256" key="10">
    <source>
        <dbReference type="ARBA" id="ARBA00022989"/>
    </source>
</evidence>
<sequence length="165" mass="20047">MILIFMIINTMLMLMFKHPLTCGMILLNQTILTAFMTGLMSLNFWYSYILFLIMIGGMLILFIYMTSIASNEKFKFNKKFMYIYFMLLVILSLWFYTNPNYMNLSMNIIDMKNFFFMFKNQFSMMKYFNYPNYFIMMMMIIYLFITLIAIVKITKFNYGALRQKF</sequence>
<feature type="transmembrane region" description="Helical" evidence="16">
    <location>
        <begin position="80"/>
        <end position="97"/>
    </location>
</feature>
<keyword evidence="6" id="KW-0679">Respiratory chain</keyword>
<keyword evidence="7 16" id="KW-0812">Transmembrane</keyword>
<evidence type="ECO:0000256" key="7">
    <source>
        <dbReference type="ARBA" id="ARBA00022692"/>
    </source>
</evidence>
<evidence type="ECO:0000313" key="17">
    <source>
        <dbReference type="EMBL" id="APX39937.1"/>
    </source>
</evidence>
<feature type="transmembrane region" description="Helical" evidence="16">
    <location>
        <begin position="20"/>
        <end position="39"/>
    </location>
</feature>
<evidence type="ECO:0000256" key="9">
    <source>
        <dbReference type="ARBA" id="ARBA00022982"/>
    </source>
</evidence>
<dbReference type="EC" id="7.1.1.2" evidence="3"/>
<evidence type="ECO:0000256" key="2">
    <source>
        <dbReference type="ARBA" id="ARBA00005698"/>
    </source>
</evidence>
<evidence type="ECO:0000256" key="5">
    <source>
        <dbReference type="ARBA" id="ARBA00022448"/>
    </source>
</evidence>
<evidence type="ECO:0000256" key="8">
    <source>
        <dbReference type="ARBA" id="ARBA00022967"/>
    </source>
</evidence>
<keyword evidence="10 16" id="KW-1133">Transmembrane helix</keyword>
<evidence type="ECO:0000256" key="16">
    <source>
        <dbReference type="SAM" id="Phobius"/>
    </source>
</evidence>
<geneLocation type="mitochondrion" evidence="17"/>